<evidence type="ECO:0000256" key="11">
    <source>
        <dbReference type="ARBA" id="ARBA00032031"/>
    </source>
</evidence>
<evidence type="ECO:0000259" key="16">
    <source>
        <dbReference type="PROSITE" id="PS50158"/>
    </source>
</evidence>
<evidence type="ECO:0000256" key="4">
    <source>
        <dbReference type="ARBA" id="ARBA00022723"/>
    </source>
</evidence>
<name>A0A2R5LIK8_9ACAR</name>
<keyword evidence="7" id="KW-0862">Zinc</keyword>
<dbReference type="GO" id="GO:0003723">
    <property type="term" value="F:RNA binding"/>
    <property type="evidence" value="ECO:0007669"/>
    <property type="project" value="UniProtKB-UniRule"/>
</dbReference>
<evidence type="ECO:0000313" key="17">
    <source>
        <dbReference type="EMBL" id="MBY09265.1"/>
    </source>
</evidence>
<dbReference type="AlphaFoldDB" id="A0A2R5LIK8"/>
<evidence type="ECO:0000256" key="1">
    <source>
        <dbReference type="ARBA" id="ARBA00004123"/>
    </source>
</evidence>
<dbReference type="InterPro" id="IPR012677">
    <property type="entry name" value="Nucleotide-bd_a/b_plait_sf"/>
</dbReference>
<evidence type="ECO:0000256" key="2">
    <source>
        <dbReference type="ARBA" id="ARBA00015428"/>
    </source>
</evidence>
<dbReference type="GO" id="GO:0005689">
    <property type="term" value="C:U12-type spliceosomal complex"/>
    <property type="evidence" value="ECO:0007669"/>
    <property type="project" value="InterPro"/>
</dbReference>
<organism evidence="17">
    <name type="scientific">Ornithodoros turicata</name>
    <dbReference type="NCBI Taxonomy" id="34597"/>
    <lineage>
        <taxon>Eukaryota</taxon>
        <taxon>Metazoa</taxon>
        <taxon>Ecdysozoa</taxon>
        <taxon>Arthropoda</taxon>
        <taxon>Chelicerata</taxon>
        <taxon>Arachnida</taxon>
        <taxon>Acari</taxon>
        <taxon>Parasitiformes</taxon>
        <taxon>Ixodida</taxon>
        <taxon>Ixodoidea</taxon>
        <taxon>Argasidae</taxon>
        <taxon>Ornithodorinae</taxon>
        <taxon>Ornithodoros</taxon>
    </lineage>
</organism>
<feature type="compositionally biased region" description="Acidic residues" evidence="14">
    <location>
        <begin position="157"/>
        <end position="173"/>
    </location>
</feature>
<feature type="region of interest" description="Disordered" evidence="14">
    <location>
        <begin position="191"/>
        <end position="220"/>
    </location>
</feature>
<evidence type="ECO:0000256" key="3">
    <source>
        <dbReference type="ARBA" id="ARBA00022664"/>
    </source>
</evidence>
<evidence type="ECO:0000256" key="13">
    <source>
        <dbReference type="PROSITE-ProRule" id="PRU00176"/>
    </source>
</evidence>
<dbReference type="PROSITE" id="PS50158">
    <property type="entry name" value="ZF_CCHC"/>
    <property type="match status" value="1"/>
</dbReference>
<evidence type="ECO:0000256" key="6">
    <source>
        <dbReference type="ARBA" id="ARBA00022771"/>
    </source>
</evidence>
<dbReference type="FunFam" id="3.30.70.330:FF:000233">
    <property type="entry name" value="Zinc finger CCHC-type and RNA-binding motif-containing protein 1"/>
    <property type="match status" value="1"/>
</dbReference>
<dbReference type="SUPFAM" id="SSF54928">
    <property type="entry name" value="RNA-binding domain, RBD"/>
    <property type="match status" value="1"/>
</dbReference>
<evidence type="ECO:0000256" key="10">
    <source>
        <dbReference type="ARBA" id="ARBA00023242"/>
    </source>
</evidence>
<dbReference type="Gene3D" id="3.30.70.330">
    <property type="match status" value="1"/>
</dbReference>
<keyword evidence="3" id="KW-0507">mRNA processing</keyword>
<proteinExistence type="predicted"/>
<reference evidence="17" key="1">
    <citation type="submission" date="2018-03" db="EMBL/GenBank/DDBJ databases">
        <title>The relapsing fever spirochete Borrelia turicatae persists in the highly oxidative environment of its soft-bodied tick vector.</title>
        <authorList>
            <person name="Bourret T.J."/>
            <person name="Boyle W.K."/>
            <person name="Valenzuela J.G."/>
            <person name="Oliveira F."/>
            <person name="Lopez J.E."/>
        </authorList>
    </citation>
    <scope>NUCLEOTIDE SEQUENCE</scope>
    <source>
        <strain evidence="17">Kansas strain/isolate</strain>
        <tissue evidence="17">Salivary glands</tissue>
    </source>
</reference>
<dbReference type="PROSITE" id="PS50102">
    <property type="entry name" value="RRM"/>
    <property type="match status" value="1"/>
</dbReference>
<keyword evidence="10" id="KW-0539">Nucleus</keyword>
<dbReference type="InterPro" id="IPR036875">
    <property type="entry name" value="Znf_CCHC_sf"/>
</dbReference>
<dbReference type="Pfam" id="PF00098">
    <property type="entry name" value="zf-CCHC"/>
    <property type="match status" value="1"/>
</dbReference>
<dbReference type="FunFam" id="4.10.60.10:FF:000009">
    <property type="entry name" value="Zinc finger CCHC-type and RNA-binding motif-containing protein 1"/>
    <property type="match status" value="1"/>
</dbReference>
<feature type="domain" description="RRM" evidence="15">
    <location>
        <begin position="10"/>
        <end position="88"/>
    </location>
</feature>
<dbReference type="PANTHER" id="PTHR46259:SF1">
    <property type="entry name" value="ZINC FINGER CCHC-TYPE AND RNA-BINDING MOTIF-CONTAINING PROTEIN 1"/>
    <property type="match status" value="1"/>
</dbReference>
<evidence type="ECO:0000256" key="12">
    <source>
        <dbReference type="PROSITE-ProRule" id="PRU00047"/>
    </source>
</evidence>
<dbReference type="Gene3D" id="4.10.60.10">
    <property type="entry name" value="Zinc finger, CCHC-type"/>
    <property type="match status" value="1"/>
</dbReference>
<keyword evidence="4" id="KW-0479">Metal-binding</keyword>
<dbReference type="InterPro" id="IPR001878">
    <property type="entry name" value="Znf_CCHC"/>
</dbReference>
<evidence type="ECO:0000256" key="8">
    <source>
        <dbReference type="ARBA" id="ARBA00022884"/>
    </source>
</evidence>
<evidence type="ECO:0000256" key="14">
    <source>
        <dbReference type="SAM" id="MobiDB-lite"/>
    </source>
</evidence>
<feature type="region of interest" description="Disordered" evidence="14">
    <location>
        <begin position="121"/>
        <end position="178"/>
    </location>
</feature>
<sequence length="220" mass="24772">MSSGLAPSRSTAYVSNLPFNLTNNDLHQLFEKYGKVVKVTVLKDKQTWKSKGVAFVLFLDPDSARRCVSALDKTELFGRTLKASIAKYNGRAPEFIKRKEYKDKSKCYECGEAGHLSYNCPRNAFGDREAPKKKEKKRKAQTGFGVRPKRPLKSEEVQDEEVEDESDEGEDPALESLSAAIKYEQMKYSAAEESASAALKRQTIKQSSYFSDEEEVDEDA</sequence>
<dbReference type="GO" id="GO:0008270">
    <property type="term" value="F:zinc ion binding"/>
    <property type="evidence" value="ECO:0007669"/>
    <property type="project" value="UniProtKB-KW"/>
</dbReference>
<dbReference type="PANTHER" id="PTHR46259">
    <property type="entry name" value="ZINC FINGER CCHC-TYPE AND RNA-BINDING MOTIF-CONTAINING PROTEIN 1"/>
    <property type="match status" value="1"/>
</dbReference>
<evidence type="ECO:0000259" key="15">
    <source>
        <dbReference type="PROSITE" id="PS50102"/>
    </source>
</evidence>
<dbReference type="InterPro" id="IPR035979">
    <property type="entry name" value="RBD_domain_sf"/>
</dbReference>
<feature type="domain" description="CCHC-type" evidence="16">
    <location>
        <begin position="106"/>
        <end position="122"/>
    </location>
</feature>
<dbReference type="InterPro" id="IPR000504">
    <property type="entry name" value="RRM_dom"/>
</dbReference>
<dbReference type="InterPro" id="IPR034219">
    <property type="entry name" value="ZCRB1_RRM"/>
</dbReference>
<keyword evidence="9" id="KW-0508">mRNA splicing</keyword>
<protein>
    <recommendedName>
        <fullName evidence="2">Zinc finger CCHC-type and RNA-binding motif-containing protein 1</fullName>
    </recommendedName>
    <alternativeName>
        <fullName evidence="11">U11/U12 small nuclear ribonucleoprotein 31 kDa protein</fullName>
    </alternativeName>
</protein>
<dbReference type="CDD" id="cd12393">
    <property type="entry name" value="RRM_ZCRB1"/>
    <property type="match status" value="1"/>
</dbReference>
<dbReference type="InterPro" id="IPR044598">
    <property type="entry name" value="ZCRB1"/>
</dbReference>
<dbReference type="Pfam" id="PF00076">
    <property type="entry name" value="RRM_1"/>
    <property type="match status" value="1"/>
</dbReference>
<feature type="compositionally biased region" description="Acidic residues" evidence="14">
    <location>
        <begin position="211"/>
        <end position="220"/>
    </location>
</feature>
<evidence type="ECO:0000256" key="5">
    <source>
        <dbReference type="ARBA" id="ARBA00022728"/>
    </source>
</evidence>
<keyword evidence="8 13" id="KW-0694">RNA-binding</keyword>
<evidence type="ECO:0000256" key="7">
    <source>
        <dbReference type="ARBA" id="ARBA00022833"/>
    </source>
</evidence>
<accession>A0A2R5LIK8</accession>
<evidence type="ECO:0000256" key="9">
    <source>
        <dbReference type="ARBA" id="ARBA00023187"/>
    </source>
</evidence>
<comment type="subcellular location">
    <subcellularLocation>
        <location evidence="1">Nucleus</location>
    </subcellularLocation>
</comment>
<dbReference type="GO" id="GO:0000398">
    <property type="term" value="P:mRNA splicing, via spliceosome"/>
    <property type="evidence" value="ECO:0007669"/>
    <property type="project" value="InterPro"/>
</dbReference>
<keyword evidence="5" id="KW-0747">Spliceosome</keyword>
<dbReference type="SMART" id="SM00360">
    <property type="entry name" value="RRM"/>
    <property type="match status" value="1"/>
</dbReference>
<keyword evidence="6 12" id="KW-0863">Zinc-finger</keyword>
<dbReference type="EMBL" id="GGLE01005139">
    <property type="protein sequence ID" value="MBY09265.1"/>
    <property type="molecule type" value="Transcribed_RNA"/>
</dbReference>
<dbReference type="SUPFAM" id="SSF57756">
    <property type="entry name" value="Retrovirus zinc finger-like domains"/>
    <property type="match status" value="1"/>
</dbReference>
<dbReference type="SMART" id="SM00343">
    <property type="entry name" value="ZnF_C2HC"/>
    <property type="match status" value="1"/>
</dbReference>